<keyword evidence="9 11" id="KW-0411">Iron-sulfur</keyword>
<proteinExistence type="inferred from homology"/>
<comment type="catalytic activity">
    <reaction evidence="10 11">
        <text>(sulfur carrier)-H + L-cysteine = (sulfur carrier)-SH + L-alanine</text>
        <dbReference type="Rhea" id="RHEA:43892"/>
        <dbReference type="Rhea" id="RHEA-COMP:14737"/>
        <dbReference type="Rhea" id="RHEA-COMP:14739"/>
        <dbReference type="ChEBI" id="CHEBI:29917"/>
        <dbReference type="ChEBI" id="CHEBI:35235"/>
        <dbReference type="ChEBI" id="CHEBI:57972"/>
        <dbReference type="ChEBI" id="CHEBI:64428"/>
        <dbReference type="EC" id="2.8.1.7"/>
    </reaction>
</comment>
<feature type="binding site" evidence="11">
    <location>
        <position position="151"/>
    </location>
    <ligand>
        <name>pyridoxal 5'-phosphate</name>
        <dbReference type="ChEBI" id="CHEBI:597326"/>
    </ligand>
</feature>
<dbReference type="InterPro" id="IPR000192">
    <property type="entry name" value="Aminotrans_V_dom"/>
</dbReference>
<dbReference type="GO" id="GO:0044571">
    <property type="term" value="P:[2Fe-2S] cluster assembly"/>
    <property type="evidence" value="ECO:0007669"/>
    <property type="project" value="UniProtKB-UniRule"/>
</dbReference>
<evidence type="ECO:0000256" key="10">
    <source>
        <dbReference type="ARBA" id="ARBA00050776"/>
    </source>
</evidence>
<evidence type="ECO:0000313" key="15">
    <source>
        <dbReference type="Proteomes" id="UP000195437"/>
    </source>
</evidence>
<comment type="similarity">
    <text evidence="2 11">Belongs to the class-V pyridoxal-phosphate-dependent aminotransferase family. NifS/IscS subfamily.</text>
</comment>
<dbReference type="Gene3D" id="3.90.1150.10">
    <property type="entry name" value="Aspartate Aminotransferase, domain 1"/>
    <property type="match status" value="1"/>
</dbReference>
<feature type="binding site" evidence="11">
    <location>
        <begin position="71"/>
        <end position="72"/>
    </location>
    <ligand>
        <name>pyridoxal 5'-phosphate</name>
        <dbReference type="ChEBI" id="CHEBI:597326"/>
    </ligand>
</feature>
<dbReference type="AlphaFoldDB" id="A0A1Y0IS03"/>
<feature type="binding site" evidence="11">
    <location>
        <begin position="199"/>
        <end position="201"/>
    </location>
    <ligand>
        <name>pyridoxal 5'-phosphate</name>
        <dbReference type="ChEBI" id="CHEBI:597326"/>
    </ligand>
</feature>
<dbReference type="PIRSF" id="PIRSF005572">
    <property type="entry name" value="NifS"/>
    <property type="match status" value="1"/>
</dbReference>
<comment type="function">
    <text evidence="11">Master enzyme that delivers sulfur to a number of partners involved in Fe-S cluster assembly, tRNA modification or cofactor biosynthesis. Catalyzes the removal of elemental sulfur atoms from cysteine to produce alanine. Functions as a sulfur delivery protein for Fe-S cluster synthesis onto IscU, an Fe-S scaffold assembly protein, as well as other S acceptor proteins.</text>
</comment>
<dbReference type="OrthoDB" id="9808002at2"/>
<name>A0A1Y0IS03_9BACL</name>
<evidence type="ECO:0000256" key="7">
    <source>
        <dbReference type="ARBA" id="ARBA00022898"/>
    </source>
</evidence>
<comment type="subcellular location">
    <subcellularLocation>
        <location evidence="11">Cytoplasm</location>
    </subcellularLocation>
</comment>
<dbReference type="NCBIfam" id="NF002806">
    <property type="entry name" value="PRK02948.1"/>
    <property type="match status" value="1"/>
</dbReference>
<evidence type="ECO:0000256" key="11">
    <source>
        <dbReference type="HAMAP-Rule" id="MF_00331"/>
    </source>
</evidence>
<dbReference type="EMBL" id="CP021434">
    <property type="protein sequence ID" value="ARU63422.1"/>
    <property type="molecule type" value="Genomic_DNA"/>
</dbReference>
<evidence type="ECO:0000256" key="4">
    <source>
        <dbReference type="ARBA" id="ARBA00022679"/>
    </source>
</evidence>
<dbReference type="PANTHER" id="PTHR11601:SF34">
    <property type="entry name" value="CYSTEINE DESULFURASE"/>
    <property type="match status" value="1"/>
</dbReference>
<dbReference type="EC" id="2.8.1.7" evidence="11"/>
<feature type="domain" description="Aminotransferase class V" evidence="13">
    <location>
        <begin position="4"/>
        <end position="366"/>
    </location>
</feature>
<feature type="binding site" evidence="11">
    <location>
        <position position="237"/>
    </location>
    <ligand>
        <name>pyridoxal 5'-phosphate</name>
        <dbReference type="ChEBI" id="CHEBI:597326"/>
    </ligand>
</feature>
<evidence type="ECO:0000256" key="2">
    <source>
        <dbReference type="ARBA" id="ARBA00006490"/>
    </source>
</evidence>
<dbReference type="PANTHER" id="PTHR11601">
    <property type="entry name" value="CYSTEINE DESULFURYLASE FAMILY MEMBER"/>
    <property type="match status" value="1"/>
</dbReference>
<dbReference type="GO" id="GO:0051537">
    <property type="term" value="F:2 iron, 2 sulfur cluster binding"/>
    <property type="evidence" value="ECO:0007669"/>
    <property type="project" value="UniProtKB-UniRule"/>
</dbReference>
<evidence type="ECO:0000256" key="6">
    <source>
        <dbReference type="ARBA" id="ARBA00022723"/>
    </source>
</evidence>
<keyword evidence="7 11" id="KW-0663">Pyridoxal phosphate</keyword>
<keyword evidence="3 11" id="KW-0963">Cytoplasm</keyword>
<dbReference type="InterPro" id="IPR015421">
    <property type="entry name" value="PyrdxlP-dep_Trfase_major"/>
</dbReference>
<comment type="pathway">
    <text evidence="11">Cofactor biosynthesis; iron-sulfur cluster biosynthesis.</text>
</comment>
<sequence length="394" mass="42986">MRKVYLDHAATTPVRQEVLDAMMHVFKEVYGNPSSIHQFGRPARKLMEEAREKVAKAINADPKEIVFTGSGTEADNLAIVGGARANKKKGNHLITSVVEHHAVLDAFKALEKEGFEVTYLPVDADGRVSVEDFKNALRDDTVLVSIMHGNNEVGTIMPVEEIGAICRERKILFHTDAVQTVGKIPVDVKALNCDFLALSGHKIYGPKGIGVLYMRRGVRTQPLYYGGGQERKLRPGTENVANIVGLSVAIELAVAEMAEESARLTVLRDKLIDGILNNIEETRLNGPREGRLPHNVNVSIEYIEGEALLLSCDMKGFAASSGSACTSGSLDPSHVLMAMGLTHTTAHGSLRLSLGKSTSEEDVDYVIEQLKPIADRLRAMSPVWEKFQKGLPIA</sequence>
<dbReference type="NCBIfam" id="TIGR03402">
    <property type="entry name" value="FeS_nifS"/>
    <property type="match status" value="1"/>
</dbReference>
<keyword evidence="8 11" id="KW-0408">Iron</keyword>
<dbReference type="RefSeq" id="WP_087458766.1">
    <property type="nucleotide sequence ID" value="NZ_CP021434.1"/>
</dbReference>
<dbReference type="InterPro" id="IPR015424">
    <property type="entry name" value="PyrdxlP-dep_Trfase"/>
</dbReference>
<dbReference type="InterPro" id="IPR015422">
    <property type="entry name" value="PyrdxlP-dep_Trfase_small"/>
</dbReference>
<evidence type="ECO:0000256" key="1">
    <source>
        <dbReference type="ARBA" id="ARBA00001933"/>
    </source>
</evidence>
<keyword evidence="6 11" id="KW-0479">Metal-binding</keyword>
<comment type="cofactor">
    <cofactor evidence="1 11 12">
        <name>pyridoxal 5'-phosphate</name>
        <dbReference type="ChEBI" id="CHEBI:597326"/>
    </cofactor>
</comment>
<feature type="binding site" description="via persulfide group" evidence="11">
    <location>
        <position position="325"/>
    </location>
    <ligand>
        <name>[2Fe-2S] cluster</name>
        <dbReference type="ChEBI" id="CHEBI:190135"/>
        <note>ligand shared with IscU</note>
    </ligand>
</feature>
<dbReference type="SUPFAM" id="SSF53383">
    <property type="entry name" value="PLP-dependent transferases"/>
    <property type="match status" value="1"/>
</dbReference>
<dbReference type="PROSITE" id="PS00595">
    <property type="entry name" value="AA_TRANSFER_CLASS_5"/>
    <property type="match status" value="1"/>
</dbReference>
<dbReference type="Pfam" id="PF00266">
    <property type="entry name" value="Aminotran_5"/>
    <property type="match status" value="1"/>
</dbReference>
<dbReference type="InterPro" id="IPR020578">
    <property type="entry name" value="Aminotrans_V_PyrdxlP_BS"/>
</dbReference>
<dbReference type="GO" id="GO:0006520">
    <property type="term" value="P:amino acid metabolic process"/>
    <property type="evidence" value="ECO:0007669"/>
    <property type="project" value="InterPro"/>
</dbReference>
<dbReference type="FunFam" id="3.40.640.10:FF:000003">
    <property type="entry name" value="Cysteine desulfurase IscS"/>
    <property type="match status" value="1"/>
</dbReference>
<dbReference type="GO" id="GO:1990221">
    <property type="term" value="C:L-cysteine desulfurase complex"/>
    <property type="evidence" value="ECO:0007669"/>
    <property type="project" value="UniProtKB-ARBA"/>
</dbReference>
<evidence type="ECO:0000256" key="12">
    <source>
        <dbReference type="RuleBase" id="RU004504"/>
    </source>
</evidence>
<feature type="modified residue" description="N6-(pyridoxal phosphate)lysine" evidence="11">
    <location>
        <position position="202"/>
    </location>
</feature>
<dbReference type="InterPro" id="IPR016454">
    <property type="entry name" value="Cysteine_dSase"/>
</dbReference>
<dbReference type="GO" id="GO:0030170">
    <property type="term" value="F:pyridoxal phosphate binding"/>
    <property type="evidence" value="ECO:0007669"/>
    <property type="project" value="UniProtKB-UniRule"/>
</dbReference>
<evidence type="ECO:0000256" key="3">
    <source>
        <dbReference type="ARBA" id="ARBA00022490"/>
    </source>
</evidence>
<dbReference type="InterPro" id="IPR010240">
    <property type="entry name" value="Cys_deSase_IscS"/>
</dbReference>
<evidence type="ECO:0000256" key="5">
    <source>
        <dbReference type="ARBA" id="ARBA00022714"/>
    </source>
</evidence>
<dbReference type="Gene3D" id="3.40.640.10">
    <property type="entry name" value="Type I PLP-dependent aspartate aminotransferase-like (Major domain)"/>
    <property type="match status" value="1"/>
</dbReference>
<dbReference type="GO" id="GO:0031071">
    <property type="term" value="F:cysteine desulfurase activity"/>
    <property type="evidence" value="ECO:0007669"/>
    <property type="project" value="UniProtKB-UniRule"/>
</dbReference>
<dbReference type="KEGG" id="tum:CBW65_22320"/>
<comment type="subunit">
    <text evidence="11">Homodimer. Forms a heterotetramer with IscU, interacts with other sulfur acceptors.</text>
</comment>
<protein>
    <recommendedName>
        <fullName evidence="11">Cysteine desulfurase IscS</fullName>
        <ecNumber evidence="11">2.8.1.7</ecNumber>
    </recommendedName>
</protein>
<dbReference type="HAMAP" id="MF_00331">
    <property type="entry name" value="Cys_desulf_IscS"/>
    <property type="match status" value="1"/>
</dbReference>
<feature type="binding site" evidence="11">
    <location>
        <position position="179"/>
    </location>
    <ligand>
        <name>pyridoxal 5'-phosphate</name>
        <dbReference type="ChEBI" id="CHEBI:597326"/>
    </ligand>
</feature>
<evidence type="ECO:0000313" key="14">
    <source>
        <dbReference type="EMBL" id="ARU63422.1"/>
    </source>
</evidence>
<evidence type="ECO:0000256" key="8">
    <source>
        <dbReference type="ARBA" id="ARBA00023004"/>
    </source>
</evidence>
<accession>A0A1Y0IS03</accession>
<gene>
    <name evidence="11" type="primary">iscS</name>
    <name evidence="14" type="ORF">CBW65_22320</name>
</gene>
<keyword evidence="15" id="KW-1185">Reference proteome</keyword>
<dbReference type="Proteomes" id="UP000195437">
    <property type="component" value="Chromosome"/>
</dbReference>
<feature type="active site" description="Cysteine persulfide intermediate" evidence="11">
    <location>
        <position position="325"/>
    </location>
</feature>
<evidence type="ECO:0000256" key="9">
    <source>
        <dbReference type="ARBA" id="ARBA00023014"/>
    </source>
</evidence>
<organism evidence="14 15">
    <name type="scientific">Tumebacillus avium</name>
    <dbReference type="NCBI Taxonomy" id="1903704"/>
    <lineage>
        <taxon>Bacteria</taxon>
        <taxon>Bacillati</taxon>
        <taxon>Bacillota</taxon>
        <taxon>Bacilli</taxon>
        <taxon>Bacillales</taxon>
        <taxon>Alicyclobacillaceae</taxon>
        <taxon>Tumebacillus</taxon>
    </lineage>
</organism>
<dbReference type="InterPro" id="IPR017772">
    <property type="entry name" value="Cys_deSase_NifS_bac/arc"/>
</dbReference>
<dbReference type="GO" id="GO:0046872">
    <property type="term" value="F:metal ion binding"/>
    <property type="evidence" value="ECO:0007669"/>
    <property type="project" value="UniProtKB-KW"/>
</dbReference>
<dbReference type="UniPathway" id="UPA00266"/>
<reference evidence="15" key="1">
    <citation type="submission" date="2017-05" db="EMBL/GenBank/DDBJ databases">
        <authorList>
            <person name="Sung H."/>
        </authorList>
    </citation>
    <scope>NUCLEOTIDE SEQUENCE [LARGE SCALE GENOMIC DNA]</scope>
    <source>
        <strain evidence="15">AR23208</strain>
    </source>
</reference>
<keyword evidence="5 11" id="KW-0001">2Fe-2S</keyword>
<evidence type="ECO:0000259" key="13">
    <source>
        <dbReference type="Pfam" id="PF00266"/>
    </source>
</evidence>
<keyword evidence="4 11" id="KW-0808">Transferase</keyword>